<dbReference type="OrthoDB" id="147801at2"/>
<dbReference type="Pfam" id="PF07849">
    <property type="entry name" value="DUF1641"/>
    <property type="match status" value="1"/>
</dbReference>
<dbReference type="RefSeq" id="WP_147804378.1">
    <property type="nucleotide sequence ID" value="NZ_CP144914.1"/>
</dbReference>
<dbReference type="InterPro" id="IPR012440">
    <property type="entry name" value="DUF1641"/>
</dbReference>
<dbReference type="AlphaFoldDB" id="A0A5C7F625"/>
<protein>
    <submittedName>
        <fullName evidence="1">DUF1641 domain-containing protein</fullName>
    </submittedName>
</protein>
<name>A0A5C7F625_9BACI</name>
<proteinExistence type="predicted"/>
<gene>
    <name evidence="1" type="ORF">FTX54_014150</name>
</gene>
<dbReference type="PANTHER" id="PTHR38433">
    <property type="match status" value="1"/>
</dbReference>
<sequence length="163" mass="17976">MAKPTRQINIAPVSEEEARKEALEEIQTALIDNKESVLSTIELLNNINKSGVTSLLNGLFSEGDKVLDVIVTEASKAENTNAIKNILLLMGTLGTLNIKELEPILLKVNNGVQRVSDDPEPDATTGYVDLFKKLKDPEVNRSLTLLIRFLEGMGEETESEERN</sequence>
<evidence type="ECO:0000313" key="1">
    <source>
        <dbReference type="EMBL" id="WWD79523.1"/>
    </source>
</evidence>
<dbReference type="KEGG" id="ahal:FTX54_014150"/>
<keyword evidence="2" id="KW-1185">Reference proteome</keyword>
<dbReference type="PANTHER" id="PTHR38433:SF1">
    <property type="entry name" value="DUF1641 DOMAIN-CONTAINING PROTEIN"/>
    <property type="match status" value="1"/>
</dbReference>
<accession>A0A5C7F625</accession>
<dbReference type="Proteomes" id="UP000321816">
    <property type="component" value="Chromosome"/>
</dbReference>
<organism evidence="1 2">
    <name type="scientific">Alkalicoccus halolimnae</name>
    <dbReference type="NCBI Taxonomy" id="1667239"/>
    <lineage>
        <taxon>Bacteria</taxon>
        <taxon>Bacillati</taxon>
        <taxon>Bacillota</taxon>
        <taxon>Bacilli</taxon>
        <taxon>Bacillales</taxon>
        <taxon>Bacillaceae</taxon>
        <taxon>Alkalicoccus</taxon>
    </lineage>
</organism>
<dbReference type="EMBL" id="CP144914">
    <property type="protein sequence ID" value="WWD79523.1"/>
    <property type="molecule type" value="Genomic_DNA"/>
</dbReference>
<evidence type="ECO:0000313" key="2">
    <source>
        <dbReference type="Proteomes" id="UP000321816"/>
    </source>
</evidence>
<reference evidence="1 2" key="1">
    <citation type="submission" date="2024-01" db="EMBL/GenBank/DDBJ databases">
        <title>Complete Genome Sequence of Alkalicoccus halolimnae BZ-SZ-XJ29T, a Moderately Halophilic Bacterium Isolated from a Salt Lake.</title>
        <authorList>
            <person name="Zhao B."/>
        </authorList>
    </citation>
    <scope>NUCLEOTIDE SEQUENCE [LARGE SCALE GENOMIC DNA]</scope>
    <source>
        <strain evidence="1 2">BZ-SZ-XJ29</strain>
    </source>
</reference>